<dbReference type="Proteomes" id="UP001162164">
    <property type="component" value="Unassembled WGS sequence"/>
</dbReference>
<proteinExistence type="predicted"/>
<evidence type="ECO:0000313" key="2">
    <source>
        <dbReference type="Proteomes" id="UP001162164"/>
    </source>
</evidence>
<sequence length="119" mass="10761">MLAVACSAIPSGIWGLGAINPHALSPIGPSGIVTGAGASGPSGVVTGAGAVGPSGIVNGHGAVGPTGPNGHGIALAASPILGLGGHGLGLAHGLGVHGLGLAQGLGVHGLGLAHGVHGW</sequence>
<evidence type="ECO:0000313" key="1">
    <source>
        <dbReference type="EMBL" id="KAJ8968185.1"/>
    </source>
</evidence>
<dbReference type="EMBL" id="JAPWTJ010002046">
    <property type="protein sequence ID" value="KAJ8968185.1"/>
    <property type="molecule type" value="Genomic_DNA"/>
</dbReference>
<reference evidence="1" key="1">
    <citation type="journal article" date="2023" name="Insect Mol. Biol.">
        <title>Genome sequencing provides insights into the evolution of gene families encoding plant cell wall-degrading enzymes in longhorned beetles.</title>
        <authorList>
            <person name="Shin N.R."/>
            <person name="Okamura Y."/>
            <person name="Kirsch R."/>
            <person name="Pauchet Y."/>
        </authorList>
    </citation>
    <scope>NUCLEOTIDE SEQUENCE</scope>
    <source>
        <strain evidence="1">MMC_N1</strain>
    </source>
</reference>
<gene>
    <name evidence="1" type="ORF">NQ317_004156</name>
</gene>
<name>A0ABQ9IYF0_9CUCU</name>
<accession>A0ABQ9IYF0</accession>
<protein>
    <submittedName>
        <fullName evidence="1">Uncharacterized protein</fullName>
    </submittedName>
</protein>
<organism evidence="1 2">
    <name type="scientific">Molorchus minor</name>
    <dbReference type="NCBI Taxonomy" id="1323400"/>
    <lineage>
        <taxon>Eukaryota</taxon>
        <taxon>Metazoa</taxon>
        <taxon>Ecdysozoa</taxon>
        <taxon>Arthropoda</taxon>
        <taxon>Hexapoda</taxon>
        <taxon>Insecta</taxon>
        <taxon>Pterygota</taxon>
        <taxon>Neoptera</taxon>
        <taxon>Endopterygota</taxon>
        <taxon>Coleoptera</taxon>
        <taxon>Polyphaga</taxon>
        <taxon>Cucujiformia</taxon>
        <taxon>Chrysomeloidea</taxon>
        <taxon>Cerambycidae</taxon>
        <taxon>Lamiinae</taxon>
        <taxon>Monochamini</taxon>
        <taxon>Molorchus</taxon>
    </lineage>
</organism>
<comment type="caution">
    <text evidence="1">The sequence shown here is derived from an EMBL/GenBank/DDBJ whole genome shotgun (WGS) entry which is preliminary data.</text>
</comment>
<keyword evidence="2" id="KW-1185">Reference proteome</keyword>